<dbReference type="Pfam" id="PF01300">
    <property type="entry name" value="Sua5_yciO_yrdC"/>
    <property type="match status" value="1"/>
</dbReference>
<dbReference type="PROSITE" id="PS51163">
    <property type="entry name" value="YRDC"/>
    <property type="match status" value="1"/>
</dbReference>
<evidence type="ECO:0000313" key="7">
    <source>
        <dbReference type="Proteomes" id="UP001209486"/>
    </source>
</evidence>
<dbReference type="EMBL" id="UGGQ01000006">
    <property type="protein sequence ID" value="STO17431.1"/>
    <property type="molecule type" value="Genomic_DNA"/>
</dbReference>
<dbReference type="Proteomes" id="UP000582487">
    <property type="component" value="Unassembled WGS sequence"/>
</dbReference>
<reference evidence="3 6" key="3">
    <citation type="submission" date="2020-04" db="EMBL/GenBank/DDBJ databases">
        <title>Antimicrobial susceptibility and clonality of vaginal-derived multi-drug resistant Mobiluncus isolates in China.</title>
        <authorList>
            <person name="Zhang X."/>
        </authorList>
    </citation>
    <scope>NUCLEOTIDE SEQUENCE [LARGE SCALE GENOMIC DNA]</scope>
    <source>
        <strain evidence="3 6">7</strain>
    </source>
</reference>
<evidence type="ECO:0000313" key="6">
    <source>
        <dbReference type="Proteomes" id="UP000582487"/>
    </source>
</evidence>
<dbReference type="InterPro" id="IPR006070">
    <property type="entry name" value="Sua5-like_dom"/>
</dbReference>
<dbReference type="SUPFAM" id="SSF55821">
    <property type="entry name" value="YrdC/RibB"/>
    <property type="match status" value="1"/>
</dbReference>
<evidence type="ECO:0000313" key="4">
    <source>
        <dbReference type="EMBL" id="STO17431.1"/>
    </source>
</evidence>
<comment type="caution">
    <text evidence="3">The sequence shown here is derived from an EMBL/GenBank/DDBJ whole genome shotgun (WGS) entry which is preliminary data.</text>
</comment>
<dbReference type="GeneID" id="61167931"/>
<dbReference type="Proteomes" id="UP000255284">
    <property type="component" value="Unassembled WGS sequence"/>
</dbReference>
<reference evidence="4 5" key="1">
    <citation type="submission" date="2018-06" db="EMBL/GenBank/DDBJ databases">
        <authorList>
            <consortium name="Pathogen Informatics"/>
            <person name="Doyle S."/>
        </authorList>
    </citation>
    <scope>NUCLEOTIDE SEQUENCE [LARGE SCALE GENOMIC DNA]</scope>
    <source>
        <strain evidence="4 5">NCTC11819</strain>
    </source>
</reference>
<dbReference type="GO" id="GO:0003725">
    <property type="term" value="F:double-stranded RNA binding"/>
    <property type="evidence" value="ECO:0007669"/>
    <property type="project" value="InterPro"/>
</dbReference>
<evidence type="ECO:0000313" key="5">
    <source>
        <dbReference type="Proteomes" id="UP000255284"/>
    </source>
</evidence>
<dbReference type="Gene3D" id="3.90.870.10">
    <property type="entry name" value="DHBP synthase"/>
    <property type="match status" value="1"/>
</dbReference>
<name>A0A2J9KR07_9ACTO</name>
<gene>
    <name evidence="4" type="primary">yciO</name>
    <name evidence="2" type="ORF">FYZ43_01730</name>
    <name evidence="3" type="ORF">HHJ74_00665</name>
    <name evidence="4" type="ORF">NCTC11819_02021</name>
</gene>
<dbReference type="InterPro" id="IPR052532">
    <property type="entry name" value="SUA5_domain"/>
</dbReference>
<dbReference type="Proteomes" id="UP001209486">
    <property type="component" value="Unassembled WGS sequence"/>
</dbReference>
<dbReference type="EMBL" id="VSZY01000002">
    <property type="protein sequence ID" value="MCU9968163.1"/>
    <property type="molecule type" value="Genomic_DNA"/>
</dbReference>
<reference evidence="2 7" key="2">
    <citation type="submission" date="2019-08" db="EMBL/GenBank/DDBJ databases">
        <title>Comparison of rpoB and gyrB Sequences from Mobiluncus Species and Development of a Multiplex PCR Method for Clinical Detection of Mobiluncus curtisii and Mobiluncus mulieris.</title>
        <authorList>
            <person name="Yang L."/>
            <person name="Shen Y."/>
            <person name="Xu G."/>
            <person name="Shu L.-B."/>
            <person name="Hu J."/>
            <person name="Zhang R."/>
            <person name="Wang Y."/>
            <person name="Zhou H.-W."/>
            <person name="Zhang X."/>
        </authorList>
    </citation>
    <scope>NUCLEOTIDE SEQUENCE [LARGE SCALE GENOMIC DNA]</scope>
    <source>
        <strain evidence="2 7">M26</strain>
    </source>
</reference>
<dbReference type="AlphaFoldDB" id="A0A2J9KR07"/>
<dbReference type="NCBIfam" id="TIGR00057">
    <property type="entry name" value="L-threonylcarbamoyladenylate synthase"/>
    <property type="match status" value="1"/>
</dbReference>
<protein>
    <submittedName>
        <fullName evidence="3">Threonylcarbamoyl-AMP synthase</fullName>
    </submittedName>
    <submittedName>
        <fullName evidence="4">Translation factor (SUA5)</fullName>
    </submittedName>
</protein>
<evidence type="ECO:0000313" key="3">
    <source>
        <dbReference type="EMBL" id="NMW92231.1"/>
    </source>
</evidence>
<dbReference type="PANTHER" id="PTHR42828">
    <property type="entry name" value="DHBP SYNTHASE RIBB-LIKE ALPHA/BETA DOMAIN-CONTAINING PROTEIN"/>
    <property type="match status" value="1"/>
</dbReference>
<feature type="domain" description="YrdC-like" evidence="1">
    <location>
        <begin position="15"/>
        <end position="201"/>
    </location>
</feature>
<dbReference type="EMBL" id="JABCUV010000001">
    <property type="protein sequence ID" value="NMW92231.1"/>
    <property type="molecule type" value="Genomic_DNA"/>
</dbReference>
<dbReference type="PANTHER" id="PTHR42828:SF3">
    <property type="entry name" value="THREONYLCARBAMOYL-AMP SYNTHASE"/>
    <property type="match status" value="1"/>
</dbReference>
<organism evidence="3 6">
    <name type="scientific">Mobiluncus mulieris</name>
    <dbReference type="NCBI Taxonomy" id="2052"/>
    <lineage>
        <taxon>Bacteria</taxon>
        <taxon>Bacillati</taxon>
        <taxon>Actinomycetota</taxon>
        <taxon>Actinomycetes</taxon>
        <taxon>Actinomycetales</taxon>
        <taxon>Actinomycetaceae</taxon>
        <taxon>Mobiluncus</taxon>
    </lineage>
</organism>
<proteinExistence type="predicted"/>
<dbReference type="RefSeq" id="WP_004012406.1">
    <property type="nucleotide sequence ID" value="NZ_CAMPNB010000005.1"/>
</dbReference>
<evidence type="ECO:0000313" key="2">
    <source>
        <dbReference type="EMBL" id="MCU9968163.1"/>
    </source>
</evidence>
<sequence length="207" mass="22566">MEAKVFELHPENPQARLLNQIVEIIREGGIMAYPTDSGYALGCALANAEGLERIRKIRRLDDKHHFTLVCHDFSQLGQLVMISNANFRLIKSLTPGSYTFILKGTKEVPRATLNKKKHSVGVRIPNHKVARSLVEALGEAILSCTLILPGESEPLNNATDVVEKLGHVLDVIVDAPIGNPQATTVINMEDGQPVVTREGAGSIDFLG</sequence>
<dbReference type="InterPro" id="IPR017945">
    <property type="entry name" value="DHBP_synth_RibB-like_a/b_dom"/>
</dbReference>
<evidence type="ECO:0000259" key="1">
    <source>
        <dbReference type="PROSITE" id="PS51163"/>
    </source>
</evidence>
<accession>A0A2J9KR07</accession>
<dbReference type="OrthoDB" id="9781656at2"/>